<keyword evidence="2" id="KW-1185">Reference proteome</keyword>
<reference evidence="1 2" key="2">
    <citation type="journal article" date="2022" name="Mol. Ecol. Resour.">
        <title>The genomes of chicory, endive, great burdock and yacon provide insights into Asteraceae paleo-polyploidization history and plant inulin production.</title>
        <authorList>
            <person name="Fan W."/>
            <person name="Wang S."/>
            <person name="Wang H."/>
            <person name="Wang A."/>
            <person name="Jiang F."/>
            <person name="Liu H."/>
            <person name="Zhao H."/>
            <person name="Xu D."/>
            <person name="Zhang Y."/>
        </authorList>
    </citation>
    <scope>NUCLEOTIDE SEQUENCE [LARGE SCALE GENOMIC DNA]</scope>
    <source>
        <strain evidence="2">cv. Yunnan</strain>
        <tissue evidence="1">Leaves</tissue>
    </source>
</reference>
<comment type="caution">
    <text evidence="1">The sequence shown here is derived from an EMBL/GenBank/DDBJ whole genome shotgun (WGS) entry which is preliminary data.</text>
</comment>
<accession>A0ACB9IK44</accession>
<evidence type="ECO:0000313" key="2">
    <source>
        <dbReference type="Proteomes" id="UP001056120"/>
    </source>
</evidence>
<dbReference type="EMBL" id="CM042025">
    <property type="protein sequence ID" value="KAI3808294.1"/>
    <property type="molecule type" value="Genomic_DNA"/>
</dbReference>
<sequence>MRKSLCKNSSILLSIHLWQMFCSVSDKHGFLCLIEGDGIHISSSNLSRRIEDEIRLEECDGFQRWWSHYTWKTMKTIHEVSQISLLDQEETQDSEFRIKGFQFEAEKAAVFSAVLVVKLAMAKIESQI</sequence>
<reference evidence="2" key="1">
    <citation type="journal article" date="2022" name="Mol. Ecol. Resour.">
        <title>The genomes of chicory, endive, great burdock and yacon provide insights into Asteraceae palaeo-polyploidization history and plant inulin production.</title>
        <authorList>
            <person name="Fan W."/>
            <person name="Wang S."/>
            <person name="Wang H."/>
            <person name="Wang A."/>
            <person name="Jiang F."/>
            <person name="Liu H."/>
            <person name="Zhao H."/>
            <person name="Xu D."/>
            <person name="Zhang Y."/>
        </authorList>
    </citation>
    <scope>NUCLEOTIDE SEQUENCE [LARGE SCALE GENOMIC DNA]</scope>
    <source>
        <strain evidence="2">cv. Yunnan</strain>
    </source>
</reference>
<name>A0ACB9IK44_9ASTR</name>
<protein>
    <submittedName>
        <fullName evidence="1">Uncharacterized protein</fullName>
    </submittedName>
</protein>
<dbReference type="Proteomes" id="UP001056120">
    <property type="component" value="Linkage Group LG08"/>
</dbReference>
<gene>
    <name evidence="1" type="ORF">L1987_24243</name>
</gene>
<evidence type="ECO:0000313" key="1">
    <source>
        <dbReference type="EMBL" id="KAI3808294.1"/>
    </source>
</evidence>
<proteinExistence type="predicted"/>
<organism evidence="1 2">
    <name type="scientific">Smallanthus sonchifolius</name>
    <dbReference type="NCBI Taxonomy" id="185202"/>
    <lineage>
        <taxon>Eukaryota</taxon>
        <taxon>Viridiplantae</taxon>
        <taxon>Streptophyta</taxon>
        <taxon>Embryophyta</taxon>
        <taxon>Tracheophyta</taxon>
        <taxon>Spermatophyta</taxon>
        <taxon>Magnoliopsida</taxon>
        <taxon>eudicotyledons</taxon>
        <taxon>Gunneridae</taxon>
        <taxon>Pentapetalae</taxon>
        <taxon>asterids</taxon>
        <taxon>campanulids</taxon>
        <taxon>Asterales</taxon>
        <taxon>Asteraceae</taxon>
        <taxon>Asteroideae</taxon>
        <taxon>Heliantheae alliance</taxon>
        <taxon>Millerieae</taxon>
        <taxon>Smallanthus</taxon>
    </lineage>
</organism>